<dbReference type="EC" id="3.6.5.4" evidence="10"/>
<dbReference type="AlphaFoldDB" id="A0A5E4UP63"/>
<feature type="compositionally biased region" description="Polar residues" evidence="11">
    <location>
        <begin position="39"/>
        <end position="58"/>
    </location>
</feature>
<dbReference type="InterPro" id="IPR027417">
    <property type="entry name" value="P-loop_NTPase"/>
</dbReference>
<keyword evidence="1 10" id="KW-1003">Cell membrane</keyword>
<evidence type="ECO:0000256" key="2">
    <source>
        <dbReference type="ARBA" id="ARBA00022490"/>
    </source>
</evidence>
<dbReference type="InterPro" id="IPR000897">
    <property type="entry name" value="SRP54_GTPase_dom"/>
</dbReference>
<evidence type="ECO:0000256" key="3">
    <source>
        <dbReference type="ARBA" id="ARBA00022741"/>
    </source>
</evidence>
<keyword evidence="5 10" id="KW-0342">GTP-binding</keyword>
<dbReference type="InterPro" id="IPR013822">
    <property type="entry name" value="Signal_recog_particl_SRP54_hlx"/>
</dbReference>
<dbReference type="InterPro" id="IPR036225">
    <property type="entry name" value="SRP/SRP_N"/>
</dbReference>
<comment type="subcellular location">
    <subcellularLocation>
        <location evidence="10">Cell membrane</location>
        <topology evidence="10">Peripheral membrane protein</topology>
        <orientation evidence="10">Cytoplasmic side</orientation>
    </subcellularLocation>
    <subcellularLocation>
        <location evidence="10">Cytoplasm</location>
    </subcellularLocation>
</comment>
<dbReference type="Proteomes" id="UP000343335">
    <property type="component" value="Unassembled WGS sequence"/>
</dbReference>
<dbReference type="SUPFAM" id="SSF47364">
    <property type="entry name" value="Domain of the SRP/SRP receptor G-proteins"/>
    <property type="match status" value="1"/>
</dbReference>
<dbReference type="GO" id="GO:0005047">
    <property type="term" value="F:signal recognition particle binding"/>
    <property type="evidence" value="ECO:0007669"/>
    <property type="project" value="TreeGrafter"/>
</dbReference>
<dbReference type="PANTHER" id="PTHR43134">
    <property type="entry name" value="SIGNAL RECOGNITION PARTICLE RECEPTOR SUBUNIT ALPHA"/>
    <property type="match status" value="1"/>
</dbReference>
<keyword evidence="6 10" id="KW-0472">Membrane</keyword>
<evidence type="ECO:0000256" key="7">
    <source>
        <dbReference type="ARBA" id="ARBA00023170"/>
    </source>
</evidence>
<comment type="similarity">
    <text evidence="10">Belongs to the GTP-binding SRP family. FtsY subfamily.</text>
</comment>
<comment type="catalytic activity">
    <reaction evidence="8 10">
        <text>GTP + H2O = GDP + phosphate + H(+)</text>
        <dbReference type="Rhea" id="RHEA:19669"/>
        <dbReference type="ChEBI" id="CHEBI:15377"/>
        <dbReference type="ChEBI" id="CHEBI:15378"/>
        <dbReference type="ChEBI" id="CHEBI:37565"/>
        <dbReference type="ChEBI" id="CHEBI:43474"/>
        <dbReference type="ChEBI" id="CHEBI:58189"/>
        <dbReference type="EC" id="3.6.5.4"/>
    </reaction>
</comment>
<feature type="binding site" evidence="10">
    <location>
        <begin position="449"/>
        <end position="452"/>
    </location>
    <ligand>
        <name>GTP</name>
        <dbReference type="ChEBI" id="CHEBI:37565"/>
    </ligand>
</feature>
<evidence type="ECO:0000256" key="5">
    <source>
        <dbReference type="ARBA" id="ARBA00023134"/>
    </source>
</evidence>
<dbReference type="GO" id="GO:0005737">
    <property type="term" value="C:cytoplasm"/>
    <property type="evidence" value="ECO:0007669"/>
    <property type="project" value="UniProtKB-SubCell"/>
</dbReference>
<evidence type="ECO:0000256" key="9">
    <source>
        <dbReference type="ARBA" id="ARBA00053570"/>
    </source>
</evidence>
<feature type="region of interest" description="Disordered" evidence="11">
    <location>
        <begin position="1"/>
        <end position="157"/>
    </location>
</feature>
<keyword evidence="2 10" id="KW-0963">Cytoplasm</keyword>
<dbReference type="HAMAP" id="MF_00920">
    <property type="entry name" value="FtsY"/>
    <property type="match status" value="1"/>
</dbReference>
<dbReference type="SMART" id="SM00962">
    <property type="entry name" value="SRP54"/>
    <property type="match status" value="1"/>
</dbReference>
<feature type="compositionally biased region" description="Low complexity" evidence="11">
    <location>
        <begin position="59"/>
        <end position="81"/>
    </location>
</feature>
<evidence type="ECO:0000313" key="13">
    <source>
        <dbReference type="EMBL" id="VVE00160.1"/>
    </source>
</evidence>
<evidence type="ECO:0000256" key="6">
    <source>
        <dbReference type="ARBA" id="ARBA00023136"/>
    </source>
</evidence>
<proteinExistence type="inferred from homology"/>
<dbReference type="GO" id="GO:0005886">
    <property type="term" value="C:plasma membrane"/>
    <property type="evidence" value="ECO:0007669"/>
    <property type="project" value="UniProtKB-SubCell"/>
</dbReference>
<comment type="function">
    <text evidence="9 10">Involved in targeting and insertion of nascent membrane proteins into the cytoplasmic membrane. Acts as a receptor for the complex formed by the signal recognition particle (SRP) and the ribosome-nascent chain (RNC). Interaction with SRP-RNC leads to the transfer of the RNC complex to the Sec translocase for insertion into the membrane, the hydrolysis of GTP by both Ffh and FtsY, and the dissociation of the SRP-FtsY complex into the individual components.</text>
</comment>
<organism evidence="13 14">
    <name type="scientific">Pandoraea commovens</name>
    <dbReference type="NCBI Taxonomy" id="2508289"/>
    <lineage>
        <taxon>Bacteria</taxon>
        <taxon>Pseudomonadati</taxon>
        <taxon>Pseudomonadota</taxon>
        <taxon>Betaproteobacteria</taxon>
        <taxon>Burkholderiales</taxon>
        <taxon>Burkholderiaceae</taxon>
        <taxon>Pandoraea</taxon>
    </lineage>
</organism>
<comment type="subunit">
    <text evidence="10">Part of the signal recognition particle protein translocation system, which is composed of SRP and FtsY. SRP is a ribonucleoprotein composed of Ffh and a 4.5S RNA molecule.</text>
</comment>
<dbReference type="GO" id="GO:0005525">
    <property type="term" value="F:GTP binding"/>
    <property type="evidence" value="ECO:0007669"/>
    <property type="project" value="UniProtKB-UniRule"/>
</dbReference>
<gene>
    <name evidence="10" type="primary">ftsY</name>
    <name evidence="13" type="ORF">PCO31010_02114</name>
</gene>
<keyword evidence="7 10" id="KW-0675">Receptor</keyword>
<dbReference type="GO" id="GO:0003924">
    <property type="term" value="F:GTPase activity"/>
    <property type="evidence" value="ECO:0007669"/>
    <property type="project" value="UniProtKB-UniRule"/>
</dbReference>
<feature type="compositionally biased region" description="Low complexity" evidence="11">
    <location>
        <begin position="15"/>
        <end position="33"/>
    </location>
</feature>
<dbReference type="SMART" id="SM00382">
    <property type="entry name" value="AAA"/>
    <property type="match status" value="1"/>
</dbReference>
<evidence type="ECO:0000256" key="4">
    <source>
        <dbReference type="ARBA" id="ARBA00022801"/>
    </source>
</evidence>
<evidence type="ECO:0000313" key="14">
    <source>
        <dbReference type="Proteomes" id="UP000343335"/>
    </source>
</evidence>
<dbReference type="PROSITE" id="PS00300">
    <property type="entry name" value="SRP54"/>
    <property type="match status" value="1"/>
</dbReference>
<dbReference type="Pfam" id="PF00448">
    <property type="entry name" value="SRP54"/>
    <property type="match status" value="1"/>
</dbReference>
<dbReference type="GO" id="GO:0006614">
    <property type="term" value="P:SRP-dependent cotranslational protein targeting to membrane"/>
    <property type="evidence" value="ECO:0007669"/>
    <property type="project" value="InterPro"/>
</dbReference>
<evidence type="ECO:0000256" key="11">
    <source>
        <dbReference type="SAM" id="MobiDB-lite"/>
    </source>
</evidence>
<dbReference type="FunFam" id="1.20.120.140:FF:000002">
    <property type="entry name" value="Signal recognition particle receptor FtsY"/>
    <property type="match status" value="1"/>
</dbReference>
<dbReference type="CDD" id="cd17874">
    <property type="entry name" value="FtsY"/>
    <property type="match status" value="1"/>
</dbReference>
<dbReference type="Pfam" id="PF02881">
    <property type="entry name" value="SRP54_N"/>
    <property type="match status" value="1"/>
</dbReference>
<evidence type="ECO:0000259" key="12">
    <source>
        <dbReference type="PROSITE" id="PS00300"/>
    </source>
</evidence>
<feature type="binding site" evidence="10">
    <location>
        <begin position="385"/>
        <end position="389"/>
    </location>
    <ligand>
        <name>GTP</name>
        <dbReference type="ChEBI" id="CHEBI:37565"/>
    </ligand>
</feature>
<dbReference type="InterPro" id="IPR042101">
    <property type="entry name" value="SRP54_N_sf"/>
</dbReference>
<keyword evidence="3 10" id="KW-0547">Nucleotide-binding</keyword>
<dbReference type="OrthoDB" id="9804720at2"/>
<dbReference type="FunFam" id="3.40.50.300:FF:000053">
    <property type="entry name" value="Signal recognition particle receptor FtsY"/>
    <property type="match status" value="1"/>
</dbReference>
<sequence length="497" mass="51564">MFSFFKRFKSGGNKAAETSPAPTESPESEASSADVAQKQAPQTFAAPQQLESPPTQGESAPLAPAAPVSPVAPAAMPQPSANQPTTPIQSAAPAPVTPSAPAAAPTQAAQPVQPAVSPAENSAHSEPARVNVPTAPTPVAATPTPAPQPTPVAPAVRSAPVEPVEPVEPVTTPAPVVVKDAQGEAIGEIVSAPAPEPAAKRSWLTRLKAGLSKTSSGITSIFVGVKVDENLFQELEDALLMSDAGVDATTYLIDALRKKVKAERLTEGEQVKRALHDLLVDLLQPLEQSLVLGREAPMVVMIAGVNGAGKTTSIGKLAKHFQHYGQSVLLAAGDTFRAAAREQLAIWGERNNVAVVAQESGDPAAVVFDAVSAARARKIDIVMADTAGRLPTQLHLMEELKKIKRVLGKAADGAPHEVLLVIDANTGQNALTQVKAFDDALQLTGLIVTKLDGTAKGGILAAIARQRPVPVYFIGVGEKVEDLQPFSAREFADALLG</sequence>
<protein>
    <recommendedName>
        <fullName evidence="10">Signal recognition particle receptor FtsY</fullName>
        <shortName evidence="10">SRP receptor</shortName>
        <ecNumber evidence="10">3.6.5.4</ecNumber>
    </recommendedName>
</protein>
<dbReference type="InterPro" id="IPR004390">
    <property type="entry name" value="SR_rcpt_FtsY"/>
</dbReference>
<name>A0A5E4UP63_9BURK</name>
<evidence type="ECO:0000256" key="1">
    <source>
        <dbReference type="ARBA" id="ARBA00022475"/>
    </source>
</evidence>
<dbReference type="SUPFAM" id="SSF52540">
    <property type="entry name" value="P-loop containing nucleoside triphosphate hydrolases"/>
    <property type="match status" value="1"/>
</dbReference>
<dbReference type="EMBL" id="CABPSA010000002">
    <property type="protein sequence ID" value="VVE00160.1"/>
    <property type="molecule type" value="Genomic_DNA"/>
</dbReference>
<dbReference type="Gene3D" id="3.40.50.300">
    <property type="entry name" value="P-loop containing nucleotide triphosphate hydrolases"/>
    <property type="match status" value="1"/>
</dbReference>
<evidence type="ECO:0000256" key="10">
    <source>
        <dbReference type="HAMAP-Rule" id="MF_00920"/>
    </source>
</evidence>
<feature type="compositionally biased region" description="Low complexity" evidence="11">
    <location>
        <begin position="90"/>
        <end position="119"/>
    </location>
</feature>
<dbReference type="NCBIfam" id="TIGR00064">
    <property type="entry name" value="ftsY"/>
    <property type="match status" value="1"/>
</dbReference>
<dbReference type="InterPro" id="IPR003593">
    <property type="entry name" value="AAA+_ATPase"/>
</dbReference>
<feature type="compositionally biased region" description="Low complexity" evidence="11">
    <location>
        <begin position="128"/>
        <end position="143"/>
    </location>
</feature>
<reference evidence="13 14" key="1">
    <citation type="submission" date="2019-08" db="EMBL/GenBank/DDBJ databases">
        <authorList>
            <person name="Peeters C."/>
        </authorList>
    </citation>
    <scope>NUCLEOTIDE SEQUENCE [LARGE SCALE GENOMIC DNA]</scope>
    <source>
        <strain evidence="13 14">LMG 31010</strain>
    </source>
</reference>
<accession>A0A5E4UP63</accession>
<evidence type="ECO:0000256" key="8">
    <source>
        <dbReference type="ARBA" id="ARBA00048027"/>
    </source>
</evidence>
<feature type="binding site" evidence="10">
    <location>
        <begin position="304"/>
        <end position="311"/>
    </location>
    <ligand>
        <name>GTP</name>
        <dbReference type="ChEBI" id="CHEBI:37565"/>
    </ligand>
</feature>
<dbReference type="Gene3D" id="1.20.120.140">
    <property type="entry name" value="Signal recognition particle SRP54, nucleotide-binding domain"/>
    <property type="match status" value="1"/>
</dbReference>
<dbReference type="SMART" id="SM00963">
    <property type="entry name" value="SRP54_N"/>
    <property type="match status" value="1"/>
</dbReference>
<keyword evidence="4 10" id="KW-0378">Hydrolase</keyword>
<feature type="domain" description="SRP54-type proteins GTP-binding" evidence="12">
    <location>
        <begin position="470"/>
        <end position="483"/>
    </location>
</feature>
<dbReference type="PANTHER" id="PTHR43134:SF1">
    <property type="entry name" value="SIGNAL RECOGNITION PARTICLE RECEPTOR SUBUNIT ALPHA"/>
    <property type="match status" value="1"/>
</dbReference>